<dbReference type="SUPFAM" id="SSF46785">
    <property type="entry name" value="Winged helix' DNA-binding domain"/>
    <property type="match status" value="1"/>
</dbReference>
<dbReference type="EMBL" id="AP026866">
    <property type="protein sequence ID" value="BDS06306.1"/>
    <property type="molecule type" value="Genomic_DNA"/>
</dbReference>
<protein>
    <recommendedName>
        <fullName evidence="4">HTH gntR-type domain-containing protein</fullName>
    </recommendedName>
</protein>
<evidence type="ECO:0000313" key="5">
    <source>
        <dbReference type="EMBL" id="BDS06306.1"/>
    </source>
</evidence>
<evidence type="ECO:0000256" key="3">
    <source>
        <dbReference type="ARBA" id="ARBA00023163"/>
    </source>
</evidence>
<name>A0AAT9FJP9_9BACT</name>
<dbReference type="InterPro" id="IPR036390">
    <property type="entry name" value="WH_DNA-bd_sf"/>
</dbReference>
<dbReference type="InterPro" id="IPR036388">
    <property type="entry name" value="WH-like_DNA-bd_sf"/>
</dbReference>
<feature type="domain" description="HTH gntR-type" evidence="4">
    <location>
        <begin position="11"/>
        <end position="60"/>
    </location>
</feature>
<dbReference type="InterPro" id="IPR028082">
    <property type="entry name" value="Peripla_BP_I"/>
</dbReference>
<reference evidence="5" key="1">
    <citation type="submission" date="2024-07" db="EMBL/GenBank/DDBJ databases">
        <title>Complete genome sequence of Verrucomicrobiaceae bacterium NT6N.</title>
        <authorList>
            <person name="Huang C."/>
            <person name="Takami H."/>
            <person name="Hamasaki K."/>
        </authorList>
    </citation>
    <scope>NUCLEOTIDE SEQUENCE</scope>
    <source>
        <strain evidence="5">NT6N</strain>
    </source>
</reference>
<keyword evidence="1" id="KW-0805">Transcription regulation</keyword>
<keyword evidence="3" id="KW-0804">Transcription</keyword>
<evidence type="ECO:0000256" key="2">
    <source>
        <dbReference type="ARBA" id="ARBA00023125"/>
    </source>
</evidence>
<dbReference type="Gene3D" id="3.40.50.2300">
    <property type="match status" value="2"/>
</dbReference>
<keyword evidence="2" id="KW-0238">DNA-binding</keyword>
<dbReference type="AlphaFoldDB" id="A0AAT9FJP9"/>
<dbReference type="InterPro" id="IPR000524">
    <property type="entry name" value="Tscrpt_reg_HTH_GntR"/>
</dbReference>
<dbReference type="Gene3D" id="1.10.10.10">
    <property type="entry name" value="Winged helix-like DNA-binding domain superfamily/Winged helix DNA-binding domain"/>
    <property type="match status" value="1"/>
</dbReference>
<organism evidence="5">
    <name type="scientific">Oceaniferula spumae</name>
    <dbReference type="NCBI Taxonomy" id="2979115"/>
    <lineage>
        <taxon>Bacteria</taxon>
        <taxon>Pseudomonadati</taxon>
        <taxon>Verrucomicrobiota</taxon>
        <taxon>Verrucomicrobiia</taxon>
        <taxon>Verrucomicrobiales</taxon>
        <taxon>Verrucomicrobiaceae</taxon>
        <taxon>Oceaniferula</taxon>
    </lineage>
</organism>
<dbReference type="SUPFAM" id="SSF53822">
    <property type="entry name" value="Periplasmic binding protein-like I"/>
    <property type="match status" value="1"/>
</dbReference>
<dbReference type="GO" id="GO:0003700">
    <property type="term" value="F:DNA-binding transcription factor activity"/>
    <property type="evidence" value="ECO:0007669"/>
    <property type="project" value="InterPro"/>
</dbReference>
<dbReference type="PRINTS" id="PR00035">
    <property type="entry name" value="HTHGNTR"/>
</dbReference>
<evidence type="ECO:0000259" key="4">
    <source>
        <dbReference type="Pfam" id="PF00392"/>
    </source>
</evidence>
<accession>A0AAT9FJP9</accession>
<dbReference type="GO" id="GO:0003677">
    <property type="term" value="F:DNA binding"/>
    <property type="evidence" value="ECO:0007669"/>
    <property type="project" value="UniProtKB-KW"/>
</dbReference>
<dbReference type="KEGG" id="osu:NT6N_13460"/>
<evidence type="ECO:0000256" key="1">
    <source>
        <dbReference type="ARBA" id="ARBA00023015"/>
    </source>
</evidence>
<sequence>MAKKRTSLFDQAVSQLLEEIGEGTYNKQLPGERVLAENLGVSRPVVRSVLEHLESQGWIAAPGVSKARMILKRPPANARKPKAKSVGILVPRPVKALAADDMAIVTSLIHHCEENGWRSLVFPVDQLAPNHLERRLDELLETSPCDIWVGMPILNFLAFGLLHEKGQKVITISTSTTKWDYGTIHYDLTSATAHAFGVMLRAGRREIVHPIVSARRPPEMVERITKILSDYGIPYREDFHLPKFDRTRKGLIRLLDSLSLATPKPDGIIIQYTSEISVLLVEGWLMDRGLRYPDNVSLIQIGSDNFIQMMLHPVSHYTTDAEPLLEAAYAALDRFFTTGECLRGALKLETTYVKGESV</sequence>
<gene>
    <name evidence="5" type="ORF">NT6N_13460</name>
</gene>
<dbReference type="Pfam" id="PF00392">
    <property type="entry name" value="GntR"/>
    <property type="match status" value="1"/>
</dbReference>
<proteinExistence type="predicted"/>